<evidence type="ECO:0000256" key="2">
    <source>
        <dbReference type="SAM" id="Phobius"/>
    </source>
</evidence>
<feature type="transmembrane region" description="Helical" evidence="2">
    <location>
        <begin position="359"/>
        <end position="383"/>
    </location>
</feature>
<dbReference type="AlphaFoldDB" id="A0A0K0F4C8"/>
<dbReference type="WBParaSite" id="SVE_0366400.1">
    <property type="protein sequence ID" value="SVE_0366400.1"/>
    <property type="gene ID" value="SVE_0366400"/>
</dbReference>
<proteinExistence type="predicted"/>
<dbReference type="Proteomes" id="UP000035680">
    <property type="component" value="Unassembled WGS sequence"/>
</dbReference>
<feature type="region of interest" description="Disordered" evidence="1">
    <location>
        <begin position="403"/>
        <end position="462"/>
    </location>
</feature>
<keyword evidence="2" id="KW-0472">Membrane</keyword>
<keyword evidence="2" id="KW-1133">Transmembrane helix</keyword>
<sequence>MLFTDFNYGRLSELFKEIIYRVGFTNKDFSYPNDENRPRVGFSSSISDSFELNSIKVLKFHIKNMKGFKDVKANIKFFFYGECGKKLKNVNIAMKNYVNEKIELHYVDKTVQCSIEDYNEVDEMKGFFPLVSCLYHNWVGTAFHTQYKVKISSYPYFQNHFICRKLLQIDHDSVDIGFKNDLIDPSELKEKIKNKAKHKITLHGSEIKCDGIKINTKTSFDFLNKEYILNSKEPIMRYSNEKFEFYHGQLILEYNEVTNIQVDKKDILEVTIMKDDKNKEIPVVYLNNYYKEKDKIKNVFKKNNTSVEYVGNKHEMADLTDVTCSYTTFGKPYILQTKVIHYNNIINQSDDVGNKILDLIIISVGVAALIIIRIILVITFRIIKGRKKVRLLSKASSACDASSMSERRSSKLSKSSMASKSGSKLLSSRSESRVKSSMSLSSADKRKNNRSKTRCKISGFTG</sequence>
<name>A0A0K0F4C8_STRVS</name>
<reference evidence="3" key="1">
    <citation type="submission" date="2014-07" db="EMBL/GenBank/DDBJ databases">
        <authorList>
            <person name="Martin A.A"/>
            <person name="De Silva N."/>
        </authorList>
    </citation>
    <scope>NUCLEOTIDE SEQUENCE</scope>
</reference>
<keyword evidence="2" id="KW-0812">Transmembrane</keyword>
<evidence type="ECO:0000313" key="3">
    <source>
        <dbReference type="Proteomes" id="UP000035680"/>
    </source>
</evidence>
<reference evidence="4" key="2">
    <citation type="submission" date="2015-08" db="UniProtKB">
        <authorList>
            <consortium name="WormBaseParasite"/>
        </authorList>
    </citation>
    <scope>IDENTIFICATION</scope>
</reference>
<evidence type="ECO:0000256" key="1">
    <source>
        <dbReference type="SAM" id="MobiDB-lite"/>
    </source>
</evidence>
<keyword evidence="3" id="KW-1185">Reference proteome</keyword>
<organism evidence="3 4">
    <name type="scientific">Strongyloides venezuelensis</name>
    <name type="common">Threadworm</name>
    <dbReference type="NCBI Taxonomy" id="75913"/>
    <lineage>
        <taxon>Eukaryota</taxon>
        <taxon>Metazoa</taxon>
        <taxon>Ecdysozoa</taxon>
        <taxon>Nematoda</taxon>
        <taxon>Chromadorea</taxon>
        <taxon>Rhabditida</taxon>
        <taxon>Tylenchina</taxon>
        <taxon>Panagrolaimomorpha</taxon>
        <taxon>Strongyloidoidea</taxon>
        <taxon>Strongyloididae</taxon>
        <taxon>Strongyloides</taxon>
    </lineage>
</organism>
<accession>A0A0K0F4C8</accession>
<protein>
    <submittedName>
        <fullName evidence="4">6-cysteine protein</fullName>
    </submittedName>
</protein>
<evidence type="ECO:0000313" key="4">
    <source>
        <dbReference type="WBParaSite" id="SVE_0366400.1"/>
    </source>
</evidence>
<feature type="compositionally biased region" description="Low complexity" evidence="1">
    <location>
        <begin position="412"/>
        <end position="442"/>
    </location>
</feature>